<dbReference type="InterPro" id="IPR000160">
    <property type="entry name" value="GGDEF_dom"/>
</dbReference>
<feature type="transmembrane region" description="Helical" evidence="3">
    <location>
        <begin position="95"/>
        <end position="114"/>
    </location>
</feature>
<gene>
    <name evidence="5" type="ORF">FXN63_05870</name>
</gene>
<dbReference type="EC" id="2.7.7.65" evidence="1"/>
<dbReference type="KEGG" id="pacr:FXN63_05870"/>
<feature type="transmembrane region" description="Helical" evidence="3">
    <location>
        <begin position="65"/>
        <end position="83"/>
    </location>
</feature>
<feature type="transmembrane region" description="Helical" evidence="3">
    <location>
        <begin position="35"/>
        <end position="53"/>
    </location>
</feature>
<dbReference type="PANTHER" id="PTHR45138">
    <property type="entry name" value="REGULATORY COMPONENTS OF SENSORY TRANSDUCTION SYSTEM"/>
    <property type="match status" value="1"/>
</dbReference>
<dbReference type="RefSeq" id="WP_148813619.1">
    <property type="nucleotide sequence ID" value="NZ_CP043046.1"/>
</dbReference>
<dbReference type="CDD" id="cd01949">
    <property type="entry name" value="GGDEF"/>
    <property type="match status" value="1"/>
</dbReference>
<proteinExistence type="predicted"/>
<feature type="transmembrane region" description="Helical" evidence="3">
    <location>
        <begin position="6"/>
        <end position="28"/>
    </location>
</feature>
<dbReference type="InterPro" id="IPR029787">
    <property type="entry name" value="Nucleotide_cyclase"/>
</dbReference>
<dbReference type="SMART" id="SM00267">
    <property type="entry name" value="GGDEF"/>
    <property type="match status" value="1"/>
</dbReference>
<evidence type="ECO:0000313" key="5">
    <source>
        <dbReference type="EMBL" id="QEI05420.1"/>
    </source>
</evidence>
<dbReference type="OrthoDB" id="9813903at2"/>
<dbReference type="InterPro" id="IPR050469">
    <property type="entry name" value="Diguanylate_Cyclase"/>
</dbReference>
<evidence type="ECO:0000256" key="1">
    <source>
        <dbReference type="ARBA" id="ARBA00012528"/>
    </source>
</evidence>
<keyword evidence="3" id="KW-0472">Membrane</keyword>
<dbReference type="GO" id="GO:0052621">
    <property type="term" value="F:diguanylate cyclase activity"/>
    <property type="evidence" value="ECO:0007669"/>
    <property type="project" value="UniProtKB-EC"/>
</dbReference>
<evidence type="ECO:0000256" key="2">
    <source>
        <dbReference type="ARBA" id="ARBA00034247"/>
    </source>
</evidence>
<dbReference type="Pfam" id="PF00990">
    <property type="entry name" value="GGDEF"/>
    <property type="match status" value="1"/>
</dbReference>
<keyword evidence="3" id="KW-1133">Transmembrane helix</keyword>
<feature type="transmembrane region" description="Helical" evidence="3">
    <location>
        <begin position="190"/>
        <end position="212"/>
    </location>
</feature>
<dbReference type="InterPro" id="IPR043128">
    <property type="entry name" value="Rev_trsase/Diguanyl_cyclase"/>
</dbReference>
<protein>
    <recommendedName>
        <fullName evidence="1">diguanylate cyclase</fullName>
        <ecNumber evidence="1">2.7.7.65</ecNumber>
    </recommendedName>
</protein>
<dbReference type="Gene3D" id="3.30.70.270">
    <property type="match status" value="1"/>
</dbReference>
<dbReference type="EMBL" id="CP043046">
    <property type="protein sequence ID" value="QEI05420.1"/>
    <property type="molecule type" value="Genomic_DNA"/>
</dbReference>
<feature type="transmembrane region" description="Helical" evidence="3">
    <location>
        <begin position="149"/>
        <end position="170"/>
    </location>
</feature>
<accession>A0A5C0AX54</accession>
<comment type="catalytic activity">
    <reaction evidence="2">
        <text>2 GTP = 3',3'-c-di-GMP + 2 diphosphate</text>
        <dbReference type="Rhea" id="RHEA:24898"/>
        <dbReference type="ChEBI" id="CHEBI:33019"/>
        <dbReference type="ChEBI" id="CHEBI:37565"/>
        <dbReference type="ChEBI" id="CHEBI:58805"/>
        <dbReference type="EC" id="2.7.7.65"/>
    </reaction>
</comment>
<dbReference type="NCBIfam" id="TIGR00254">
    <property type="entry name" value="GGDEF"/>
    <property type="match status" value="1"/>
</dbReference>
<dbReference type="SUPFAM" id="SSF55073">
    <property type="entry name" value="Nucleotide cyclase"/>
    <property type="match status" value="1"/>
</dbReference>
<sequence>MLLDVRTLYVATAAIAVALGMVQLLACVTQRFPSWVAWWGASNLLVGLGVLFLSQRGVAPDWVSVPLSNLLMTVGYGLLLVGMRRFVARKVYWPLHAVVTVLILGLVIVLWPALSDFRQRAALIAGLACACDLWIAIDAMRTARRERLLSARVVGALFGFTSLLFGIRVVTMIGDLYGYREWFPIDSPSVLLGLTAVMLLPVRNMALILMANERYRNDWRMRALRDPLTSVPNRAGIRAAFEGLENRSIGMSLLMVDLDHFKDVNDALGHEAGDRVLLGFVAIARGGLRYTDVLGRYGGDEFVILLPETSLADAQALAERLRHAFADGMRGAHLAMTPTLSIGIAGGQGKAVKLDVLLSEADKALYLAKRNGRNCLYAAA</sequence>
<feature type="domain" description="GGDEF" evidence="4">
    <location>
        <begin position="249"/>
        <end position="380"/>
    </location>
</feature>
<evidence type="ECO:0000259" key="4">
    <source>
        <dbReference type="PROSITE" id="PS50887"/>
    </source>
</evidence>
<keyword evidence="3" id="KW-0812">Transmembrane</keyword>
<dbReference type="FunFam" id="3.30.70.270:FF:000001">
    <property type="entry name" value="Diguanylate cyclase domain protein"/>
    <property type="match status" value="1"/>
</dbReference>
<evidence type="ECO:0000313" key="6">
    <source>
        <dbReference type="Proteomes" id="UP000325161"/>
    </source>
</evidence>
<evidence type="ECO:0000256" key="3">
    <source>
        <dbReference type="SAM" id="Phobius"/>
    </source>
</evidence>
<dbReference type="PROSITE" id="PS50887">
    <property type="entry name" value="GGDEF"/>
    <property type="match status" value="1"/>
</dbReference>
<reference evidence="5 6" key="1">
    <citation type="submission" date="2019-08" db="EMBL/GenBank/DDBJ databases">
        <title>Amphibian skin-associated Pigmentiphaga: genome sequence and occurrence across geography and hosts.</title>
        <authorList>
            <person name="Bletz M.C."/>
            <person name="Bunk B."/>
            <person name="Sproeer C."/>
            <person name="Biwer P."/>
            <person name="Reiter S."/>
            <person name="Rabemananjara F.C.E."/>
            <person name="Schulz S."/>
            <person name="Overmann J."/>
            <person name="Vences M."/>
        </authorList>
    </citation>
    <scope>NUCLEOTIDE SEQUENCE [LARGE SCALE GENOMIC DNA]</scope>
    <source>
        <strain evidence="5 6">Mada1488</strain>
    </source>
</reference>
<keyword evidence="6" id="KW-1185">Reference proteome</keyword>
<dbReference type="PANTHER" id="PTHR45138:SF9">
    <property type="entry name" value="DIGUANYLATE CYCLASE DGCM-RELATED"/>
    <property type="match status" value="1"/>
</dbReference>
<name>A0A5C0AX54_9BURK</name>
<organism evidence="5 6">
    <name type="scientific">Pigmentiphaga aceris</name>
    <dbReference type="NCBI Taxonomy" id="1940612"/>
    <lineage>
        <taxon>Bacteria</taxon>
        <taxon>Pseudomonadati</taxon>
        <taxon>Pseudomonadota</taxon>
        <taxon>Betaproteobacteria</taxon>
        <taxon>Burkholderiales</taxon>
        <taxon>Alcaligenaceae</taxon>
        <taxon>Pigmentiphaga</taxon>
    </lineage>
</organism>
<dbReference type="Proteomes" id="UP000325161">
    <property type="component" value="Chromosome"/>
</dbReference>
<dbReference type="AlphaFoldDB" id="A0A5C0AX54"/>